<reference evidence="2" key="1">
    <citation type="journal article" date="2021" name="PeerJ">
        <title>Extensive microbial diversity within the chicken gut microbiome revealed by metagenomics and culture.</title>
        <authorList>
            <person name="Gilroy R."/>
            <person name="Ravi A."/>
            <person name="Getino M."/>
            <person name="Pursley I."/>
            <person name="Horton D.L."/>
            <person name="Alikhan N.F."/>
            <person name="Baker D."/>
            <person name="Gharbi K."/>
            <person name="Hall N."/>
            <person name="Watson M."/>
            <person name="Adriaenssens E.M."/>
            <person name="Foster-Nyarko E."/>
            <person name="Jarju S."/>
            <person name="Secka A."/>
            <person name="Antonio M."/>
            <person name="Oren A."/>
            <person name="Chaudhuri R.R."/>
            <person name="La Ragione R."/>
            <person name="Hildebrand F."/>
            <person name="Pallen M.J."/>
        </authorList>
    </citation>
    <scope>NUCLEOTIDE SEQUENCE</scope>
    <source>
        <strain evidence="2">Gambia15-2214</strain>
    </source>
</reference>
<protein>
    <submittedName>
        <fullName evidence="2">HNH endonuclease</fullName>
    </submittedName>
</protein>
<keyword evidence="2" id="KW-0378">Hydrolase</keyword>
<name>A0A9E2L0H2_9SPIR</name>
<reference evidence="2" key="2">
    <citation type="submission" date="2021-04" db="EMBL/GenBank/DDBJ databases">
        <authorList>
            <person name="Gilroy R."/>
        </authorList>
    </citation>
    <scope>NUCLEOTIDE SEQUENCE</scope>
    <source>
        <strain evidence="2">Gambia15-2214</strain>
    </source>
</reference>
<evidence type="ECO:0000313" key="3">
    <source>
        <dbReference type="Proteomes" id="UP000823914"/>
    </source>
</evidence>
<dbReference type="InterPro" id="IPR003615">
    <property type="entry name" value="HNH_nuc"/>
</dbReference>
<evidence type="ECO:0000313" key="2">
    <source>
        <dbReference type="EMBL" id="MBU3849089.1"/>
    </source>
</evidence>
<accession>A0A9E2L0H2</accession>
<gene>
    <name evidence="2" type="ORF">IAA16_00815</name>
</gene>
<dbReference type="Gene3D" id="3.90.75.20">
    <property type="match status" value="1"/>
</dbReference>
<dbReference type="AlphaFoldDB" id="A0A9E2L0H2"/>
<dbReference type="InterPro" id="IPR044925">
    <property type="entry name" value="His-Me_finger_sf"/>
</dbReference>
<sequence length="194" mass="22624">MEKAKSPELDKGLDAVVTGYNGRKYTLYELRNSANNFKLDDPQEYREIIKEKYKKIYNCTEVKIPAEDLKEIYGLDESFVEEWETVPDWFFTKYNIAALQYEVSSLGRLRIGEKYLKQEAYKDGYLVISTDNPNCPEAKNHSVEIYKFIAAAFLGKLHHTDTYNIHHIDNNGYDCRPENLILLTPEEHSKVHGF</sequence>
<proteinExistence type="predicted"/>
<dbReference type="Proteomes" id="UP000823914">
    <property type="component" value="Unassembled WGS sequence"/>
</dbReference>
<feature type="domain" description="HNH nuclease" evidence="1">
    <location>
        <begin position="150"/>
        <end position="189"/>
    </location>
</feature>
<evidence type="ECO:0000259" key="1">
    <source>
        <dbReference type="Pfam" id="PF13392"/>
    </source>
</evidence>
<dbReference type="EMBL" id="JAHLFV010000017">
    <property type="protein sequence ID" value="MBU3849089.1"/>
    <property type="molecule type" value="Genomic_DNA"/>
</dbReference>
<dbReference type="CDD" id="cd00085">
    <property type="entry name" value="HNHc"/>
    <property type="match status" value="1"/>
</dbReference>
<keyword evidence="2" id="KW-0255">Endonuclease</keyword>
<dbReference type="Pfam" id="PF13392">
    <property type="entry name" value="HNH_3"/>
    <property type="match status" value="1"/>
</dbReference>
<organism evidence="2 3">
    <name type="scientific">Candidatus Treponema excrementipullorum</name>
    <dbReference type="NCBI Taxonomy" id="2838768"/>
    <lineage>
        <taxon>Bacteria</taxon>
        <taxon>Pseudomonadati</taxon>
        <taxon>Spirochaetota</taxon>
        <taxon>Spirochaetia</taxon>
        <taxon>Spirochaetales</taxon>
        <taxon>Treponemataceae</taxon>
        <taxon>Treponema</taxon>
    </lineage>
</organism>
<dbReference type="SUPFAM" id="SSF54060">
    <property type="entry name" value="His-Me finger endonucleases"/>
    <property type="match status" value="1"/>
</dbReference>
<keyword evidence="2" id="KW-0540">Nuclease</keyword>
<dbReference type="GO" id="GO:0004519">
    <property type="term" value="F:endonuclease activity"/>
    <property type="evidence" value="ECO:0007669"/>
    <property type="project" value="UniProtKB-KW"/>
</dbReference>
<comment type="caution">
    <text evidence="2">The sequence shown here is derived from an EMBL/GenBank/DDBJ whole genome shotgun (WGS) entry which is preliminary data.</text>
</comment>